<dbReference type="Proteomes" id="UP000078534">
    <property type="component" value="Unassembled WGS sequence"/>
</dbReference>
<dbReference type="InterPro" id="IPR051049">
    <property type="entry name" value="Dienelactone_hydrolase-like"/>
</dbReference>
<dbReference type="RefSeq" id="WP_066339751.1">
    <property type="nucleotide sequence ID" value="NZ_LWSG01000045.1"/>
</dbReference>
<accession>A0A179SLE7</accession>
<evidence type="ECO:0000313" key="2">
    <source>
        <dbReference type="EMBL" id="OAS82456.1"/>
    </source>
</evidence>
<reference evidence="3" key="1">
    <citation type="submission" date="2016-04" db="EMBL/GenBank/DDBJ databases">
        <authorList>
            <person name="Lyu Z."/>
            <person name="Lyu W."/>
        </authorList>
    </citation>
    <scope>NUCLEOTIDE SEQUENCE [LARGE SCALE GENOMIC DNA]</scope>
    <source>
        <strain evidence="3">C44</strain>
    </source>
</reference>
<organism evidence="2 3">
    <name type="scientific">Metabacillus litoralis</name>
    <dbReference type="NCBI Taxonomy" id="152268"/>
    <lineage>
        <taxon>Bacteria</taxon>
        <taxon>Bacillati</taxon>
        <taxon>Bacillota</taxon>
        <taxon>Bacilli</taxon>
        <taxon>Bacillales</taxon>
        <taxon>Bacillaceae</taxon>
        <taxon>Metabacillus</taxon>
    </lineage>
</organism>
<dbReference type="AlphaFoldDB" id="A0A179SLE7"/>
<dbReference type="Pfam" id="PF01738">
    <property type="entry name" value="DLH"/>
    <property type="match status" value="1"/>
</dbReference>
<sequence length="195" mass="22579">MIQIHKKSGTVIIVIHEIYGINQHMKSFCELLSLQSFDVICPNLIERETPFGYFQEEVAYRNFMENVGFAYAMHKIKDILSDVKDEYEKIFIIGFSVGATVAWLCSDEECVDGVVGYYGSRIRNYLELTPQCPTMLFFPQEEKSFIVDELISTLENIEIHKFNGKHGFSDPYSPQYNEKSAQKAFSEMVNFLKKH</sequence>
<dbReference type="EMBL" id="LWSG01000045">
    <property type="protein sequence ID" value="OAS82456.1"/>
    <property type="molecule type" value="Genomic_DNA"/>
</dbReference>
<gene>
    <name evidence="2" type="ORF">A6K24_12445</name>
</gene>
<dbReference type="PANTHER" id="PTHR46623:SF6">
    <property type="entry name" value="ALPHA_BETA-HYDROLASES SUPERFAMILY PROTEIN"/>
    <property type="match status" value="1"/>
</dbReference>
<dbReference type="PANTHER" id="PTHR46623">
    <property type="entry name" value="CARBOXYMETHYLENEBUTENOLIDASE-RELATED"/>
    <property type="match status" value="1"/>
</dbReference>
<dbReference type="Gene3D" id="3.40.50.1820">
    <property type="entry name" value="alpha/beta hydrolase"/>
    <property type="match status" value="1"/>
</dbReference>
<dbReference type="GO" id="GO:0016787">
    <property type="term" value="F:hydrolase activity"/>
    <property type="evidence" value="ECO:0007669"/>
    <property type="project" value="InterPro"/>
</dbReference>
<protein>
    <recommendedName>
        <fullName evidence="1">Dienelactone hydrolase domain-containing protein</fullName>
    </recommendedName>
</protein>
<dbReference type="STRING" id="152268.A6K24_12445"/>
<keyword evidence="3" id="KW-1185">Reference proteome</keyword>
<evidence type="ECO:0000313" key="3">
    <source>
        <dbReference type="Proteomes" id="UP000078534"/>
    </source>
</evidence>
<dbReference type="InterPro" id="IPR002925">
    <property type="entry name" value="Dienelactn_hydro"/>
</dbReference>
<feature type="domain" description="Dienelactone hydrolase" evidence="1">
    <location>
        <begin position="9"/>
        <end position="194"/>
    </location>
</feature>
<dbReference type="SUPFAM" id="SSF53474">
    <property type="entry name" value="alpha/beta-Hydrolases"/>
    <property type="match status" value="1"/>
</dbReference>
<evidence type="ECO:0000259" key="1">
    <source>
        <dbReference type="Pfam" id="PF01738"/>
    </source>
</evidence>
<name>A0A179SLE7_9BACI</name>
<comment type="caution">
    <text evidence="2">The sequence shown here is derived from an EMBL/GenBank/DDBJ whole genome shotgun (WGS) entry which is preliminary data.</text>
</comment>
<proteinExistence type="predicted"/>
<dbReference type="OrthoDB" id="115291at2"/>
<dbReference type="InterPro" id="IPR029058">
    <property type="entry name" value="AB_hydrolase_fold"/>
</dbReference>